<keyword evidence="2" id="KW-0378">Hydrolase</keyword>
<dbReference type="InterPro" id="IPR014586">
    <property type="entry name" value="UCP033909"/>
</dbReference>
<protein>
    <submittedName>
        <fullName evidence="2">Alpha/beta fold hydrolase</fullName>
    </submittedName>
</protein>
<feature type="signal peptide" evidence="1">
    <location>
        <begin position="1"/>
        <end position="22"/>
    </location>
</feature>
<accession>A0ABV2DIF4</accession>
<dbReference type="PIRSF" id="PIRSF033909">
    <property type="entry name" value="UCP033909"/>
    <property type="match status" value="1"/>
</dbReference>
<proteinExistence type="predicted"/>
<evidence type="ECO:0000313" key="2">
    <source>
        <dbReference type="EMBL" id="MET2829827.1"/>
    </source>
</evidence>
<dbReference type="Proteomes" id="UP001548832">
    <property type="component" value="Unassembled WGS sequence"/>
</dbReference>
<dbReference type="PANTHER" id="PTHR36513:SF1">
    <property type="entry name" value="TRANSMEMBRANE PROTEIN"/>
    <property type="match status" value="1"/>
</dbReference>
<feature type="chain" id="PRO_5045846780" evidence="1">
    <location>
        <begin position="23"/>
        <end position="393"/>
    </location>
</feature>
<dbReference type="EMBL" id="JBEWSZ010000001">
    <property type="protein sequence ID" value="MET2829827.1"/>
    <property type="molecule type" value="Genomic_DNA"/>
</dbReference>
<reference evidence="2 3" key="1">
    <citation type="submission" date="2024-06" db="EMBL/GenBank/DDBJ databases">
        <authorList>
            <person name="Kim D.-U."/>
        </authorList>
    </citation>
    <scope>NUCLEOTIDE SEQUENCE [LARGE SCALE GENOMIC DNA]</scope>
    <source>
        <strain evidence="2 3">KACC15460</strain>
    </source>
</reference>
<dbReference type="SUPFAM" id="SSF53474">
    <property type="entry name" value="alpha/beta-Hydrolases"/>
    <property type="match status" value="1"/>
</dbReference>
<organism evidence="2 3">
    <name type="scientific">Mesorhizobium shangrilense</name>
    <dbReference type="NCBI Taxonomy" id="460060"/>
    <lineage>
        <taxon>Bacteria</taxon>
        <taxon>Pseudomonadati</taxon>
        <taxon>Pseudomonadota</taxon>
        <taxon>Alphaproteobacteria</taxon>
        <taxon>Hyphomicrobiales</taxon>
        <taxon>Phyllobacteriaceae</taxon>
        <taxon>Mesorhizobium</taxon>
    </lineage>
</organism>
<dbReference type="PROSITE" id="PS51257">
    <property type="entry name" value="PROKAR_LIPOPROTEIN"/>
    <property type="match status" value="1"/>
</dbReference>
<evidence type="ECO:0000313" key="3">
    <source>
        <dbReference type="Proteomes" id="UP001548832"/>
    </source>
</evidence>
<dbReference type="PANTHER" id="PTHR36513">
    <property type="entry name" value="ABC TRANSMEMBRANE TYPE-1 DOMAIN-CONTAINING PROTEIN"/>
    <property type="match status" value="1"/>
</dbReference>
<sequence length="393" mass="41660">MKKAAIWAVLAALLAALLQGCAGSRAVTGLASPTQSDAQHLSTIPILVATTRAASATAEPPYSRDRSLALNFAQVNVLVPAAHRPGSVETSSGIPDPARHFSARNLTRIADEKSFLSLLNARLAKRPPSQREIFIFVHGYNNNFAEGLFRNAQIVHDYNISSVPLHFSWASAASFSGYLFDRDSALQARAGLAETIEIAARSNASGIVIVGHSMGAYVVMEALRTLALSGKGYIFPKIRGVMLAAPDIDPDVFSSQVNDIPMLPQPFTIVVSRRDRALSVSRRLTGGGPRIGSGSNIPLLQRKNVQVIDISDIDGGGHSGFASSGTLIHLLGSNRLLRRLITDEDAPASTKVAEAGQAVFENAALAIHLPVRILEGLGTGQSRPVPDAGNVSR</sequence>
<evidence type="ECO:0000256" key="1">
    <source>
        <dbReference type="SAM" id="SignalP"/>
    </source>
</evidence>
<dbReference type="RefSeq" id="WP_354461744.1">
    <property type="nucleotide sequence ID" value="NZ_JBEWSZ010000001.1"/>
</dbReference>
<dbReference type="Pfam" id="PF05990">
    <property type="entry name" value="DUF900"/>
    <property type="match status" value="1"/>
</dbReference>
<gene>
    <name evidence="2" type="ORF">ABVQ20_22905</name>
</gene>
<name>A0ABV2DIF4_9HYPH</name>
<dbReference type="InterPro" id="IPR029058">
    <property type="entry name" value="AB_hydrolase_fold"/>
</dbReference>
<dbReference type="InterPro" id="IPR010297">
    <property type="entry name" value="DUF900_hydrolase"/>
</dbReference>
<dbReference type="GO" id="GO:0016787">
    <property type="term" value="F:hydrolase activity"/>
    <property type="evidence" value="ECO:0007669"/>
    <property type="project" value="UniProtKB-KW"/>
</dbReference>
<dbReference type="Gene3D" id="3.40.50.1820">
    <property type="entry name" value="alpha/beta hydrolase"/>
    <property type="match status" value="1"/>
</dbReference>
<keyword evidence="1" id="KW-0732">Signal</keyword>
<keyword evidence="3" id="KW-1185">Reference proteome</keyword>
<comment type="caution">
    <text evidence="2">The sequence shown here is derived from an EMBL/GenBank/DDBJ whole genome shotgun (WGS) entry which is preliminary data.</text>
</comment>